<feature type="transmembrane region" description="Helical" evidence="2">
    <location>
        <begin position="87"/>
        <end position="105"/>
    </location>
</feature>
<reference evidence="3 4" key="1">
    <citation type="submission" date="2019-11" db="EMBL/GenBank/DDBJ databases">
        <authorList>
            <person name="Ay H."/>
        </authorList>
    </citation>
    <scope>NUCLEOTIDE SEQUENCE [LARGE SCALE GENOMIC DNA]</scope>
    <source>
        <strain evidence="3 4">BG9H</strain>
    </source>
</reference>
<feature type="compositionally biased region" description="Basic and acidic residues" evidence="1">
    <location>
        <begin position="1"/>
        <end position="13"/>
    </location>
</feature>
<dbReference type="EMBL" id="WMBF01000676">
    <property type="protein sequence ID" value="MBW5425946.1"/>
    <property type="molecule type" value="Genomic_DNA"/>
</dbReference>
<gene>
    <name evidence="3" type="ORF">GKQ77_31035</name>
</gene>
<feature type="compositionally biased region" description="Pro residues" evidence="1">
    <location>
        <begin position="18"/>
        <end position="36"/>
    </location>
</feature>
<evidence type="ECO:0000256" key="2">
    <source>
        <dbReference type="SAM" id="Phobius"/>
    </source>
</evidence>
<dbReference type="Proteomes" id="UP001197114">
    <property type="component" value="Unassembled WGS sequence"/>
</dbReference>
<name>A0ABS6YWW6_9ACTN</name>
<feature type="transmembrane region" description="Helical" evidence="2">
    <location>
        <begin position="180"/>
        <end position="198"/>
    </location>
</feature>
<keyword evidence="2" id="KW-0812">Transmembrane</keyword>
<proteinExistence type="predicted"/>
<sequence length="269" mass="29125">MDTEGTHGARDGQRAAPVPRPAPPAVPTAPPVPRQPPGAAGTTPVTAVTSIAEWLATPRPEVAPGIWRFGYRPPEPEVETEGAGRRLVVGMAISAVLGLLFWSLWRQGNIPYQWALLKLFTPGDWWWAGSMQPKRWEGEEAPIVYEGVVFAALVYTVGRLGAWPDAIRHFVVRRPQPSRAVLASVAAVGALVFVWPSALGLDMRPLPVVDPVFSLVALIAGLDVFTSPAVATILYALITLAVLWPFARIGGWWQALREARGTTVRRPAT</sequence>
<keyword evidence="4" id="KW-1185">Reference proteome</keyword>
<feature type="transmembrane region" description="Helical" evidence="2">
    <location>
        <begin position="218"/>
        <end position="247"/>
    </location>
</feature>
<keyword evidence="2" id="KW-1133">Transmembrane helix</keyword>
<comment type="caution">
    <text evidence="3">The sequence shown here is derived from an EMBL/GenBank/DDBJ whole genome shotgun (WGS) entry which is preliminary data.</text>
</comment>
<protein>
    <submittedName>
        <fullName evidence="3">ATP/GTP-binding protein</fullName>
    </submittedName>
</protein>
<feature type="non-terminal residue" evidence="3">
    <location>
        <position position="269"/>
    </location>
</feature>
<accession>A0ABS6YWW6</accession>
<organism evidence="3 4">
    <name type="scientific">Streptomyces anatolicus</name>
    <dbReference type="NCBI Taxonomy" id="2675858"/>
    <lineage>
        <taxon>Bacteria</taxon>
        <taxon>Bacillati</taxon>
        <taxon>Actinomycetota</taxon>
        <taxon>Actinomycetes</taxon>
        <taxon>Kitasatosporales</taxon>
        <taxon>Streptomycetaceae</taxon>
        <taxon>Streptomyces</taxon>
    </lineage>
</organism>
<evidence type="ECO:0000313" key="4">
    <source>
        <dbReference type="Proteomes" id="UP001197114"/>
    </source>
</evidence>
<evidence type="ECO:0000256" key="1">
    <source>
        <dbReference type="SAM" id="MobiDB-lite"/>
    </source>
</evidence>
<evidence type="ECO:0000313" key="3">
    <source>
        <dbReference type="EMBL" id="MBW5425946.1"/>
    </source>
</evidence>
<feature type="region of interest" description="Disordered" evidence="1">
    <location>
        <begin position="1"/>
        <end position="45"/>
    </location>
</feature>
<keyword evidence="2" id="KW-0472">Membrane</keyword>
<feature type="transmembrane region" description="Helical" evidence="2">
    <location>
        <begin position="143"/>
        <end position="160"/>
    </location>
</feature>